<organism evidence="1 2">
    <name type="scientific">Phocaeicola plebeius CAG:211</name>
    <dbReference type="NCBI Taxonomy" id="1263052"/>
    <lineage>
        <taxon>Bacteria</taxon>
        <taxon>Pseudomonadati</taxon>
        <taxon>Bacteroidota</taxon>
        <taxon>Bacteroidia</taxon>
        <taxon>Bacteroidales</taxon>
        <taxon>Bacteroidaceae</taxon>
        <taxon>Phocaeicola</taxon>
    </lineage>
</organism>
<dbReference type="EMBL" id="CBAT010000199">
    <property type="protein sequence ID" value="CCZ88056.1"/>
    <property type="molecule type" value="Genomic_DNA"/>
</dbReference>
<name>R5VX07_9BACT</name>
<gene>
    <name evidence="1" type="ORF">BN536_00372</name>
</gene>
<comment type="caution">
    <text evidence="1">The sequence shown here is derived from an EMBL/GenBank/DDBJ whole genome shotgun (WGS) entry which is preliminary data.</text>
</comment>
<reference evidence="1" key="1">
    <citation type="submission" date="2012-11" db="EMBL/GenBank/DDBJ databases">
        <title>Dependencies among metagenomic species, viruses, plasmids and units of genetic variation.</title>
        <authorList>
            <person name="Nielsen H.B."/>
            <person name="Almeida M."/>
            <person name="Juncker A.S."/>
            <person name="Rasmussen S."/>
            <person name="Li J."/>
            <person name="Sunagawa S."/>
            <person name="Plichta D."/>
            <person name="Gautier L."/>
            <person name="Le Chatelier E."/>
            <person name="Peletier E."/>
            <person name="Bonde I."/>
            <person name="Nielsen T."/>
            <person name="Manichanh C."/>
            <person name="Arumugam M."/>
            <person name="Batto J."/>
            <person name="Santos M.B.Q.D."/>
            <person name="Blom N."/>
            <person name="Borruel N."/>
            <person name="Burgdorf K.S."/>
            <person name="Boumezbeur F."/>
            <person name="Casellas F."/>
            <person name="Dore J."/>
            <person name="Guarner F."/>
            <person name="Hansen T."/>
            <person name="Hildebrand F."/>
            <person name="Kaas R.S."/>
            <person name="Kennedy S."/>
            <person name="Kristiansen K."/>
            <person name="Kultima J.R."/>
            <person name="Leonard P."/>
            <person name="Levenez F."/>
            <person name="Lund O."/>
            <person name="Moumen B."/>
            <person name="Le Paslier D."/>
            <person name="Pons N."/>
            <person name="Pedersen O."/>
            <person name="Prifti E."/>
            <person name="Qin J."/>
            <person name="Raes J."/>
            <person name="Tap J."/>
            <person name="Tims S."/>
            <person name="Ussery D.W."/>
            <person name="Yamada T."/>
            <person name="MetaHit consortium"/>
            <person name="Renault P."/>
            <person name="Sicheritz-Ponten T."/>
            <person name="Bork P."/>
            <person name="Wang J."/>
            <person name="Brunak S."/>
            <person name="Ehrlich S.D."/>
        </authorList>
    </citation>
    <scope>NUCLEOTIDE SEQUENCE [LARGE SCALE GENOMIC DNA]</scope>
</reference>
<accession>R5VX07</accession>
<protein>
    <submittedName>
        <fullName evidence="1">Uncharacterized protein</fullName>
    </submittedName>
</protein>
<sequence length="98" mass="11034">MVFELNGKFMTTILSDNTAGMILENILLAMEGIKFSKSQASGIVGSENRLEKLVESGKIRAEKKADCQNGKWFCNGADVLRYCSYKKRHKKRNKSKSL</sequence>
<proteinExistence type="predicted"/>
<dbReference type="AlphaFoldDB" id="R5VX07"/>
<dbReference type="Proteomes" id="UP000018372">
    <property type="component" value="Unassembled WGS sequence"/>
</dbReference>
<evidence type="ECO:0000313" key="1">
    <source>
        <dbReference type="EMBL" id="CCZ88056.1"/>
    </source>
</evidence>
<evidence type="ECO:0000313" key="2">
    <source>
        <dbReference type="Proteomes" id="UP000018372"/>
    </source>
</evidence>